<dbReference type="Pfam" id="PF07179">
    <property type="entry name" value="SseB"/>
    <property type="match status" value="1"/>
</dbReference>
<feature type="domain" description="SseB protein N-terminal" evidence="1">
    <location>
        <begin position="12"/>
        <end position="115"/>
    </location>
</feature>
<accession>A0ABU0E476</accession>
<name>A0ABU0E476_9FIRM</name>
<dbReference type="RefSeq" id="WP_307408623.1">
    <property type="nucleotide sequence ID" value="NZ_JAUSUR010000004.1"/>
</dbReference>
<evidence type="ECO:0000313" key="2">
    <source>
        <dbReference type="EMBL" id="MDQ0361687.1"/>
    </source>
</evidence>
<reference evidence="2 3" key="1">
    <citation type="submission" date="2023-07" db="EMBL/GenBank/DDBJ databases">
        <title>Genomic Encyclopedia of Type Strains, Phase IV (KMG-IV): sequencing the most valuable type-strain genomes for metagenomic binning, comparative biology and taxonomic classification.</title>
        <authorList>
            <person name="Goeker M."/>
        </authorList>
    </citation>
    <scope>NUCLEOTIDE SEQUENCE [LARGE SCALE GENOMIC DNA]</scope>
    <source>
        <strain evidence="2 3">DSM 16784</strain>
    </source>
</reference>
<proteinExistence type="predicted"/>
<dbReference type="Proteomes" id="UP001230220">
    <property type="component" value="Unassembled WGS sequence"/>
</dbReference>
<dbReference type="InterPro" id="IPR009839">
    <property type="entry name" value="SseB_N"/>
</dbReference>
<keyword evidence="3" id="KW-1185">Reference proteome</keyword>
<comment type="caution">
    <text evidence="2">The sequence shown here is derived from an EMBL/GenBank/DDBJ whole genome shotgun (WGS) entry which is preliminary data.</text>
</comment>
<protein>
    <recommendedName>
        <fullName evidence="1">SseB protein N-terminal domain-containing protein</fullName>
    </recommendedName>
</protein>
<evidence type="ECO:0000259" key="1">
    <source>
        <dbReference type="Pfam" id="PF07179"/>
    </source>
</evidence>
<sequence>MALDSLFEQAFRDEEMQKQFFFELLLNDVYIIASSDIDGTRVKEGDNLRVFSIQHDDISYVPIFLSMQSLETFLGENETPYVKANAADLLETLKENNIVINPGQEESIVLYADEIKGLLQQGLN</sequence>
<dbReference type="EMBL" id="JAUSUR010000004">
    <property type="protein sequence ID" value="MDQ0361687.1"/>
    <property type="molecule type" value="Genomic_DNA"/>
</dbReference>
<gene>
    <name evidence="2" type="ORF">J2S15_002437</name>
</gene>
<organism evidence="2 3">
    <name type="scientific">Breznakia pachnodae</name>
    <dbReference type="NCBI Taxonomy" id="265178"/>
    <lineage>
        <taxon>Bacteria</taxon>
        <taxon>Bacillati</taxon>
        <taxon>Bacillota</taxon>
        <taxon>Erysipelotrichia</taxon>
        <taxon>Erysipelotrichales</taxon>
        <taxon>Erysipelotrichaceae</taxon>
        <taxon>Breznakia</taxon>
    </lineage>
</organism>
<evidence type="ECO:0000313" key="3">
    <source>
        <dbReference type="Proteomes" id="UP001230220"/>
    </source>
</evidence>